<dbReference type="PANTHER" id="PTHR43578">
    <property type="entry name" value="NADH-QUINONE OXIDOREDUCTASE SUBUNIT F"/>
    <property type="match status" value="1"/>
</dbReference>
<dbReference type="InterPro" id="IPR019575">
    <property type="entry name" value="Nuop51_4Fe4S-bd"/>
</dbReference>
<dbReference type="InterPro" id="IPR037225">
    <property type="entry name" value="Nuo51_FMN-bd_sf"/>
</dbReference>
<dbReference type="Gene3D" id="1.10.10.1590">
    <property type="entry name" value="NADH-quinone oxidoreductase subunit E"/>
    <property type="match status" value="1"/>
</dbReference>
<dbReference type="InterPro" id="IPR036249">
    <property type="entry name" value="Thioredoxin-like_sf"/>
</dbReference>
<evidence type="ECO:0000259" key="7">
    <source>
        <dbReference type="SMART" id="SM00928"/>
    </source>
</evidence>
<dbReference type="Pfam" id="PF10589">
    <property type="entry name" value="NADH_4Fe-4S"/>
    <property type="match status" value="1"/>
</dbReference>
<reference evidence="9" key="1">
    <citation type="journal article" date="2019" name="Int. J. Syst. Evol. Microbiol.">
        <title>The Global Catalogue of Microorganisms (GCM) 10K type strain sequencing project: providing services to taxonomists for standard genome sequencing and annotation.</title>
        <authorList>
            <consortium name="The Broad Institute Genomics Platform"/>
            <consortium name="The Broad Institute Genome Sequencing Center for Infectious Disease"/>
            <person name="Wu L."/>
            <person name="Ma J."/>
        </authorList>
    </citation>
    <scope>NUCLEOTIDE SEQUENCE [LARGE SCALE GENOMIC DNA]</scope>
    <source>
        <strain evidence="9">JCM 3369</strain>
    </source>
</reference>
<proteinExistence type="inferred from homology"/>
<dbReference type="PANTHER" id="PTHR43578:SF3">
    <property type="entry name" value="NADH-QUINONE OXIDOREDUCTASE SUBUNIT F"/>
    <property type="match status" value="1"/>
</dbReference>
<keyword evidence="6" id="KW-0411">Iron-sulfur</keyword>
<keyword evidence="9" id="KW-1185">Reference proteome</keyword>
<protein>
    <submittedName>
        <fullName evidence="8">NADH-ubiquinone oxidoreductase-F iron-sulfur binding region domain-containing protein</fullName>
    </submittedName>
</protein>
<evidence type="ECO:0000256" key="2">
    <source>
        <dbReference type="ARBA" id="ARBA00007523"/>
    </source>
</evidence>
<evidence type="ECO:0000256" key="4">
    <source>
        <dbReference type="ARBA" id="ARBA00022723"/>
    </source>
</evidence>
<dbReference type="SUPFAM" id="SSF142019">
    <property type="entry name" value="Nqo1 FMN-binding domain-like"/>
    <property type="match status" value="1"/>
</dbReference>
<name>A0ABW4JW00_9HYPH</name>
<evidence type="ECO:0000313" key="8">
    <source>
        <dbReference type="EMBL" id="MFD1695653.1"/>
    </source>
</evidence>
<dbReference type="Pfam" id="PF01512">
    <property type="entry name" value="Complex1_51K"/>
    <property type="match status" value="1"/>
</dbReference>
<comment type="caution">
    <text evidence="8">The sequence shown here is derived from an EMBL/GenBank/DDBJ whole genome shotgun (WGS) entry which is preliminary data.</text>
</comment>
<evidence type="ECO:0000256" key="1">
    <source>
        <dbReference type="ARBA" id="ARBA00001917"/>
    </source>
</evidence>
<dbReference type="SUPFAM" id="SSF52833">
    <property type="entry name" value="Thioredoxin-like"/>
    <property type="match status" value="1"/>
</dbReference>
<evidence type="ECO:0000256" key="6">
    <source>
        <dbReference type="ARBA" id="ARBA00023014"/>
    </source>
</evidence>
<dbReference type="SMART" id="SM00928">
    <property type="entry name" value="NADH_4Fe-4S"/>
    <property type="match status" value="1"/>
</dbReference>
<evidence type="ECO:0000256" key="5">
    <source>
        <dbReference type="ARBA" id="ARBA00023004"/>
    </source>
</evidence>
<dbReference type="SUPFAM" id="SSF142984">
    <property type="entry name" value="Nqo1 middle domain-like"/>
    <property type="match status" value="1"/>
</dbReference>
<dbReference type="Gene3D" id="1.20.1440.230">
    <property type="entry name" value="NADH-ubiquinone oxidoreductase 51kDa subunit, iron-sulphur binding domain"/>
    <property type="match status" value="1"/>
</dbReference>
<dbReference type="Proteomes" id="UP001597327">
    <property type="component" value="Unassembled WGS sequence"/>
</dbReference>
<dbReference type="Gene3D" id="3.40.50.11540">
    <property type="entry name" value="NADH-ubiquinone oxidoreductase 51kDa subunit"/>
    <property type="match status" value="1"/>
</dbReference>
<dbReference type="Gene3D" id="3.10.20.600">
    <property type="match status" value="1"/>
</dbReference>
<organism evidence="8 9">
    <name type="scientific">Roseibium aestuarii</name>
    <dbReference type="NCBI Taxonomy" id="2600299"/>
    <lineage>
        <taxon>Bacteria</taxon>
        <taxon>Pseudomonadati</taxon>
        <taxon>Pseudomonadota</taxon>
        <taxon>Alphaproteobacteria</taxon>
        <taxon>Hyphomicrobiales</taxon>
        <taxon>Stappiaceae</taxon>
        <taxon>Roseibium</taxon>
    </lineage>
</organism>
<sequence length="503" mass="53732">MATKHNRPAPKRQPQPTPAEIITVEEAVARLGTSRDALLETLLNIRDAHGGVSEAALLYVARLLRLSPAEAYEVATASPAVNYEVTSRRQAGDVCCDSVVCVMLRGTDSGDHAFCKGHCRIAATSQPRSFDAFRKAGGYTTVEQLLMFPASREEILDRVANSRIVGRAGVGYPVYQKWQNLMAAGGDPVVIVNANEGEIATFKDRTILESDPHAVLEAALVAALITGARTIFFYLKDDYSHLHPVLLNAIDAVARAAIAPDICIHLRRSGGAYICGEETALISSLEGYPARPRERPPFPTDHGYMGRPTLVHNVETFYRLRAAWGARMEPDIAVSGLLDPTATLFSVSGRVRRPGPVLVSGMQQPLATLLDAAGGLEDGHELGGMVIGGSAGTIIRSHQCFVRLADLIANGLRLGTGSVIVFGANDDKRWIAAQMASFLARENCGQCSPCRIGSQMSARALADGQLDGLDDLASAMSEASICGLGKSAGRFLAGVLPLLRENH</sequence>
<evidence type="ECO:0000313" key="9">
    <source>
        <dbReference type="Proteomes" id="UP001597327"/>
    </source>
</evidence>
<dbReference type="RefSeq" id="WP_188318741.1">
    <property type="nucleotide sequence ID" value="NZ_JBHUFA010000001.1"/>
</dbReference>
<keyword evidence="3" id="KW-0004">4Fe-4S</keyword>
<dbReference type="InterPro" id="IPR037207">
    <property type="entry name" value="Nuop51_4Fe4S-bd_sf"/>
</dbReference>
<dbReference type="Pfam" id="PF01257">
    <property type="entry name" value="2Fe-2S_thioredx"/>
    <property type="match status" value="1"/>
</dbReference>
<dbReference type="SUPFAM" id="SSF140490">
    <property type="entry name" value="Nqo1C-terminal domain-like"/>
    <property type="match status" value="1"/>
</dbReference>
<dbReference type="InterPro" id="IPR041921">
    <property type="entry name" value="NuoE_N"/>
</dbReference>
<gene>
    <name evidence="8" type="ORF">ACFSC7_09010</name>
</gene>
<dbReference type="EMBL" id="JBHUFA010000001">
    <property type="protein sequence ID" value="MFD1695653.1"/>
    <property type="molecule type" value="Genomic_DNA"/>
</dbReference>
<comment type="similarity">
    <text evidence="2">Belongs to the complex I 51 kDa subunit family.</text>
</comment>
<comment type="cofactor">
    <cofactor evidence="1">
        <name>FMN</name>
        <dbReference type="ChEBI" id="CHEBI:58210"/>
    </cofactor>
</comment>
<keyword evidence="5" id="KW-0408">Iron</keyword>
<evidence type="ECO:0000256" key="3">
    <source>
        <dbReference type="ARBA" id="ARBA00022485"/>
    </source>
</evidence>
<keyword evidence="4" id="KW-0479">Metal-binding</keyword>
<feature type="domain" description="NADH-ubiquinone oxidoreductase 51kDa subunit iron-sulphur binding" evidence="7">
    <location>
        <begin position="429"/>
        <end position="472"/>
    </location>
</feature>
<accession>A0ABW4JW00</accession>
<dbReference type="InterPro" id="IPR011538">
    <property type="entry name" value="Nuo51_FMN-bd"/>
</dbReference>